<dbReference type="Gene3D" id="1.10.490.10">
    <property type="entry name" value="Globins"/>
    <property type="match status" value="1"/>
</dbReference>
<keyword evidence="1" id="KW-0408">Iron</keyword>
<dbReference type="InterPro" id="IPR012292">
    <property type="entry name" value="Globin/Proto"/>
</dbReference>
<dbReference type="CDD" id="cd01040">
    <property type="entry name" value="Mb-like"/>
    <property type="match status" value="1"/>
</dbReference>
<gene>
    <name evidence="3" type="ORF">PLANPX_5436</name>
</gene>
<keyword evidence="1" id="KW-0349">Heme</keyword>
<dbReference type="GO" id="GO:0020037">
    <property type="term" value="F:heme binding"/>
    <property type="evidence" value="ECO:0007669"/>
    <property type="project" value="InterPro"/>
</dbReference>
<keyword evidence="4" id="KW-1185">Reference proteome</keyword>
<dbReference type="InterPro" id="IPR009050">
    <property type="entry name" value="Globin-like_sf"/>
</dbReference>
<dbReference type="EMBL" id="AP021861">
    <property type="protein sequence ID" value="BBO35824.1"/>
    <property type="molecule type" value="Genomic_DNA"/>
</dbReference>
<accession>A0A5K7XG33</accession>
<dbReference type="RefSeq" id="WP_152101116.1">
    <property type="nucleotide sequence ID" value="NZ_AP021861.1"/>
</dbReference>
<dbReference type="KEGG" id="lpav:PLANPX_5436"/>
<dbReference type="GO" id="GO:0005344">
    <property type="term" value="F:oxygen carrier activity"/>
    <property type="evidence" value="ECO:0007669"/>
    <property type="project" value="UniProtKB-KW"/>
</dbReference>
<keyword evidence="1" id="KW-0561">Oxygen transport</keyword>
<dbReference type="Pfam" id="PF00042">
    <property type="entry name" value="Globin"/>
    <property type="match status" value="1"/>
</dbReference>
<dbReference type="Proteomes" id="UP000326837">
    <property type="component" value="Chromosome"/>
</dbReference>
<keyword evidence="1" id="KW-0813">Transport</keyword>
<evidence type="ECO:0000256" key="1">
    <source>
        <dbReference type="RuleBase" id="RU000356"/>
    </source>
</evidence>
<dbReference type="AlphaFoldDB" id="A0A5K7XG33"/>
<proteinExistence type="inferred from homology"/>
<feature type="domain" description="Globin" evidence="2">
    <location>
        <begin position="42"/>
        <end position="124"/>
    </location>
</feature>
<dbReference type="SUPFAM" id="SSF46458">
    <property type="entry name" value="Globin-like"/>
    <property type="match status" value="1"/>
</dbReference>
<comment type="similarity">
    <text evidence="1">Belongs to the globin family.</text>
</comment>
<dbReference type="InterPro" id="IPR044399">
    <property type="entry name" value="Mb-like_M"/>
</dbReference>
<evidence type="ECO:0000259" key="2">
    <source>
        <dbReference type="Pfam" id="PF00042"/>
    </source>
</evidence>
<dbReference type="GO" id="GO:0019825">
    <property type="term" value="F:oxygen binding"/>
    <property type="evidence" value="ECO:0007669"/>
    <property type="project" value="InterPro"/>
</dbReference>
<evidence type="ECO:0000313" key="3">
    <source>
        <dbReference type="EMBL" id="BBO35824.1"/>
    </source>
</evidence>
<name>A0A5K7XG33_9BACT</name>
<dbReference type="InterPro" id="IPR000971">
    <property type="entry name" value="Globin"/>
</dbReference>
<keyword evidence="1" id="KW-0479">Metal-binding</keyword>
<reference evidence="4" key="1">
    <citation type="submission" date="2019-10" db="EMBL/GenBank/DDBJ databases">
        <title>Lacipirellula parvula gen. nov., sp. nov., representing a lineage of planctomycetes widespread in freshwater anoxic habitats, and description of the family Lacipirellulaceae.</title>
        <authorList>
            <person name="Dedysh S.N."/>
            <person name="Kulichevskaya I.S."/>
            <person name="Beletsky A.V."/>
            <person name="Rakitin A.L."/>
            <person name="Mardanov A.V."/>
            <person name="Ivanova A.A."/>
            <person name="Saltykova V.X."/>
            <person name="Rijpstra W.I.C."/>
            <person name="Sinninghe Damste J.S."/>
            <person name="Ravin N.V."/>
        </authorList>
    </citation>
    <scope>NUCLEOTIDE SEQUENCE [LARGE SCALE GENOMIC DNA]</scope>
    <source>
        <strain evidence="4">PX69</strain>
    </source>
</reference>
<organism evidence="3 4">
    <name type="scientific">Lacipirellula parvula</name>
    <dbReference type="NCBI Taxonomy" id="2650471"/>
    <lineage>
        <taxon>Bacteria</taxon>
        <taxon>Pseudomonadati</taxon>
        <taxon>Planctomycetota</taxon>
        <taxon>Planctomycetia</taxon>
        <taxon>Pirellulales</taxon>
        <taxon>Lacipirellulaceae</taxon>
        <taxon>Lacipirellula</taxon>
    </lineage>
</organism>
<evidence type="ECO:0000313" key="4">
    <source>
        <dbReference type="Proteomes" id="UP000326837"/>
    </source>
</evidence>
<sequence>MTADKDLVQSSYGACCLSPKFFDDFYDAFLASSSVIAGKFVNTDMAKQKRLLRDGISFMIMYFNGTAVGRMKVDKLGESHSQGRMDIKPQWYDLWVNALVKTIAKHDPKFSPVTDRAWRTVLAKGIEAMRSQYYAPAAAGV</sequence>
<protein>
    <recommendedName>
        <fullName evidence="2">Globin domain-containing protein</fullName>
    </recommendedName>
</protein>